<feature type="signal peptide" evidence="1">
    <location>
        <begin position="1"/>
        <end position="16"/>
    </location>
</feature>
<name>A0A2J6S9S3_HYAVF</name>
<evidence type="ECO:0000313" key="2">
    <source>
        <dbReference type="EMBL" id="PMD47500.1"/>
    </source>
</evidence>
<sequence>MKFPTIVLALSGVASAQFPFGGGFGGGPGGIGDGWGFAPSCAQSCFSSVYSTWSAFSGHCTSTASIASCVSSACPSASYATISSLQSSLCSAYSGCATSSAACTTGFGPWGGSGWGGSGWGGSGWEGSGWGGVGTNGWYTVTASNGQTGLTTATVTVTTTEDVDGVLSTLTVTSKQVGTLVAADVAGATATSSTHNAAATLGSKQSVEALVIVGMVIMVAL</sequence>
<dbReference type="Proteomes" id="UP000235786">
    <property type="component" value="Unassembled WGS sequence"/>
</dbReference>
<dbReference type="AlphaFoldDB" id="A0A2J6S9S3"/>
<evidence type="ECO:0008006" key="4">
    <source>
        <dbReference type="Google" id="ProtNLM"/>
    </source>
</evidence>
<keyword evidence="3" id="KW-1185">Reference proteome</keyword>
<gene>
    <name evidence="2" type="ORF">L207DRAFT_576277</name>
</gene>
<dbReference type="EMBL" id="KZ613938">
    <property type="protein sequence ID" value="PMD47500.1"/>
    <property type="molecule type" value="Genomic_DNA"/>
</dbReference>
<proteinExistence type="predicted"/>
<protein>
    <recommendedName>
        <fullName evidence="4">Extracellular membrane protein CFEM domain-containing protein</fullName>
    </recommendedName>
</protein>
<keyword evidence="1" id="KW-0732">Signal</keyword>
<feature type="chain" id="PRO_5014435744" description="Extracellular membrane protein CFEM domain-containing protein" evidence="1">
    <location>
        <begin position="17"/>
        <end position="221"/>
    </location>
</feature>
<accession>A0A2J6S9S3</accession>
<dbReference type="STRING" id="1149755.A0A2J6S9S3"/>
<organism evidence="2 3">
    <name type="scientific">Hyaloscypha variabilis (strain UAMH 11265 / GT02V1 / F)</name>
    <name type="common">Meliniomyces variabilis</name>
    <dbReference type="NCBI Taxonomy" id="1149755"/>
    <lineage>
        <taxon>Eukaryota</taxon>
        <taxon>Fungi</taxon>
        <taxon>Dikarya</taxon>
        <taxon>Ascomycota</taxon>
        <taxon>Pezizomycotina</taxon>
        <taxon>Leotiomycetes</taxon>
        <taxon>Helotiales</taxon>
        <taxon>Hyaloscyphaceae</taxon>
        <taxon>Hyaloscypha</taxon>
        <taxon>Hyaloscypha variabilis</taxon>
    </lineage>
</organism>
<evidence type="ECO:0000313" key="3">
    <source>
        <dbReference type="Proteomes" id="UP000235786"/>
    </source>
</evidence>
<reference evidence="2 3" key="1">
    <citation type="submission" date="2016-04" db="EMBL/GenBank/DDBJ databases">
        <title>A degradative enzymes factory behind the ericoid mycorrhizal symbiosis.</title>
        <authorList>
            <consortium name="DOE Joint Genome Institute"/>
            <person name="Martino E."/>
            <person name="Morin E."/>
            <person name="Grelet G."/>
            <person name="Kuo A."/>
            <person name="Kohler A."/>
            <person name="Daghino S."/>
            <person name="Barry K."/>
            <person name="Choi C."/>
            <person name="Cichocki N."/>
            <person name="Clum A."/>
            <person name="Copeland A."/>
            <person name="Hainaut M."/>
            <person name="Haridas S."/>
            <person name="Labutti K."/>
            <person name="Lindquist E."/>
            <person name="Lipzen A."/>
            <person name="Khouja H.-R."/>
            <person name="Murat C."/>
            <person name="Ohm R."/>
            <person name="Olson A."/>
            <person name="Spatafora J."/>
            <person name="Veneault-Fourrey C."/>
            <person name="Henrissat B."/>
            <person name="Grigoriev I."/>
            <person name="Martin F."/>
            <person name="Perotto S."/>
        </authorList>
    </citation>
    <scope>NUCLEOTIDE SEQUENCE [LARGE SCALE GENOMIC DNA]</scope>
    <source>
        <strain evidence="2 3">F</strain>
    </source>
</reference>
<evidence type="ECO:0000256" key="1">
    <source>
        <dbReference type="SAM" id="SignalP"/>
    </source>
</evidence>